<keyword evidence="1" id="KW-0732">Signal</keyword>
<comment type="caution">
    <text evidence="2">The sequence shown here is derived from an EMBL/GenBank/DDBJ whole genome shotgun (WGS) entry which is preliminary data.</text>
</comment>
<name>A0A0F5YIW0_9CYAN</name>
<protein>
    <submittedName>
        <fullName evidence="2">Uncharacterized protein</fullName>
    </submittedName>
</protein>
<dbReference type="EMBL" id="LATL02000287">
    <property type="protein sequence ID" value="KKD38703.1"/>
    <property type="molecule type" value="Genomic_DNA"/>
</dbReference>
<sequence>MVPMTPKRLDLMIALPMLLMLSGNSSLADSGKIKPPISQPDGVLQMEIQDSTSFEDEKLLSPEILYDRTPCKLYGKC</sequence>
<organism evidence="2 4">
    <name type="scientific">Limnoraphis robusta CS-951</name>
    <dbReference type="NCBI Taxonomy" id="1637645"/>
    <lineage>
        <taxon>Bacteria</taxon>
        <taxon>Bacillati</taxon>
        <taxon>Cyanobacteriota</taxon>
        <taxon>Cyanophyceae</taxon>
        <taxon>Oscillatoriophycideae</taxon>
        <taxon>Oscillatoriales</taxon>
        <taxon>Sirenicapillariaceae</taxon>
        <taxon>Limnoraphis</taxon>
    </lineage>
</organism>
<proteinExistence type="predicted"/>
<dbReference type="EMBL" id="LATL02000042">
    <property type="protein sequence ID" value="KMW70866.1"/>
    <property type="molecule type" value="Genomic_DNA"/>
</dbReference>
<evidence type="ECO:0000313" key="3">
    <source>
        <dbReference type="EMBL" id="KMW70866.1"/>
    </source>
</evidence>
<feature type="signal peptide" evidence="1">
    <location>
        <begin position="1"/>
        <end position="28"/>
    </location>
</feature>
<feature type="chain" id="PRO_5007402489" evidence="1">
    <location>
        <begin position="29"/>
        <end position="77"/>
    </location>
</feature>
<dbReference type="Proteomes" id="UP000033607">
    <property type="component" value="Unassembled WGS sequence"/>
</dbReference>
<evidence type="ECO:0000313" key="2">
    <source>
        <dbReference type="EMBL" id="KKD38703.1"/>
    </source>
</evidence>
<gene>
    <name evidence="2" type="ORF">WN50_07400</name>
    <name evidence="3" type="ORF">WN50_32060</name>
</gene>
<evidence type="ECO:0000256" key="1">
    <source>
        <dbReference type="SAM" id="SignalP"/>
    </source>
</evidence>
<evidence type="ECO:0000313" key="4">
    <source>
        <dbReference type="Proteomes" id="UP000033607"/>
    </source>
</evidence>
<dbReference type="AlphaFoldDB" id="A0A0F5YIW0"/>
<reference evidence="2 4" key="1">
    <citation type="submission" date="2015-06" db="EMBL/GenBank/DDBJ databases">
        <title>Draft genome assembly of filamentous brackish cyanobacterium Limnoraphis robusta strain CS-951.</title>
        <authorList>
            <person name="Willis A."/>
            <person name="Parks M."/>
            <person name="Burford M.A."/>
        </authorList>
    </citation>
    <scope>NUCLEOTIDE SEQUENCE [LARGE SCALE GENOMIC DNA]</scope>
    <source>
        <strain evidence="2 4">CS-951</strain>
    </source>
</reference>
<accession>A0A0F5YIW0</accession>